<evidence type="ECO:0000256" key="10">
    <source>
        <dbReference type="ARBA" id="ARBA00022737"/>
    </source>
</evidence>
<dbReference type="Proteomes" id="UP000236291">
    <property type="component" value="Unassembled WGS sequence"/>
</dbReference>
<keyword evidence="4" id="KW-0723">Serine/threonine-protein kinase</keyword>
<keyword evidence="9" id="KW-0732">Signal</keyword>
<dbReference type="GO" id="GO:0033612">
    <property type="term" value="F:receptor serine/threonine kinase binding"/>
    <property type="evidence" value="ECO:0007669"/>
    <property type="project" value="TreeGrafter"/>
</dbReference>
<keyword evidence="5" id="KW-0597">Phosphoprotein</keyword>
<dbReference type="PANTHER" id="PTHR48056:SF73">
    <property type="entry name" value="LRR RECEPTOR-LIKE SERINE_THREONINE-PROTEIN KINASE EFR"/>
    <property type="match status" value="1"/>
</dbReference>
<sequence length="950" mass="106112">MNLQYNLLTGNILFMFNNSLLQYMYLGFNNLSGILPSNVCQGIPNLRYLYLFSNDLSGEMPKVWRNCKELEDLELSYNNFDKGSMPAEIGKLTKLQYLYLSKNNLEGEIPFSIFNSSSLMEINLDINNLNGSLPHEMCQFPQLEILTLHDNHFRGIIPRSIGNCTLLQRLTLVDNFFTGSIPIEFGHLNQLQFLQLGRNNLSGAIPSKIFNISTLESLLLEQNSLFGNLPLHVGFGLPNLLQLHMYGNNFFGNIPSSISNASNLVQFDLSANQFSGIIPDSFGDLRVLESLIIAGNNLTLIDDSHESNFFTSLTSCRYLRYLDVSENNLLSKLPNSIGNLSLEDIWAHSCGIYGNIPLEIGNMSNLIRLSMDRNDLNGVIPSTIKGLNELQSLDLEYNGLQGSIVHELCEIRSLSELYLTSNKLFGVLPTCLGNMTSLRKFHIGSNRITSKIPSSFWNIKDILEVNLSSNALIGNLPLEIKNLRALILLDLSKNQISSNIPTAISFLTTLETLSLAYNKLNGPIPTSLGEMLSLSFLDLSQNLITGVIPKSLESLSSLKYINLSYNRLQGEIPDGGPFKSFTAQSFMHNDALCGRPRLQVPPCDKQIRKKSKTKMILIICILSIIVVLGILVVACIMLRRRKRKKVENPLKSDLSANLGFPRRISYYEIVKATNGFSESNLLGKGGFGSVYQGMLSSGKMVAIKVLDLTLEATSRSFDAECNAMRNLRHRNLVQVISSCSNDDFKSLVMEFMSNGSVEKWLHSENYCLDFLQRLNIMLDVAFALEYLHHGSLIPVVHCDLKPSNVLLDEDMVAHVSDFGISKLLDEGQSKTHTQTLATLGYVAPEYGSKGVISIQGDVYSYGIMLMEMFTRKKPTNEMFSEELNLKTWISESMVNSVMDVVDYNLVSQHEEELHEILALALSCCADSPEARIKMTDVTASLIKIKTLVMR</sequence>
<evidence type="ECO:0000256" key="13">
    <source>
        <dbReference type="ARBA" id="ARBA00022840"/>
    </source>
</evidence>
<evidence type="ECO:0000256" key="15">
    <source>
        <dbReference type="ARBA" id="ARBA00023136"/>
    </source>
</evidence>
<comment type="catalytic activity">
    <reaction evidence="19">
        <text>L-seryl-[protein] + ATP = O-phospho-L-seryl-[protein] + ADP + H(+)</text>
        <dbReference type="Rhea" id="RHEA:17989"/>
        <dbReference type="Rhea" id="RHEA-COMP:9863"/>
        <dbReference type="Rhea" id="RHEA-COMP:11604"/>
        <dbReference type="ChEBI" id="CHEBI:15378"/>
        <dbReference type="ChEBI" id="CHEBI:29999"/>
        <dbReference type="ChEBI" id="CHEBI:30616"/>
        <dbReference type="ChEBI" id="CHEBI:83421"/>
        <dbReference type="ChEBI" id="CHEBI:456216"/>
        <dbReference type="EC" id="2.7.11.1"/>
    </reaction>
</comment>
<evidence type="ECO:0000256" key="14">
    <source>
        <dbReference type="ARBA" id="ARBA00022989"/>
    </source>
</evidence>
<evidence type="ECO:0000256" key="11">
    <source>
        <dbReference type="ARBA" id="ARBA00022741"/>
    </source>
</evidence>
<dbReference type="InterPro" id="IPR017441">
    <property type="entry name" value="Protein_kinase_ATP_BS"/>
</dbReference>
<dbReference type="GO" id="GO:0004674">
    <property type="term" value="F:protein serine/threonine kinase activity"/>
    <property type="evidence" value="ECO:0007669"/>
    <property type="project" value="UniProtKB-KW"/>
</dbReference>
<feature type="transmembrane region" description="Helical" evidence="21">
    <location>
        <begin position="615"/>
        <end position="638"/>
    </location>
</feature>
<dbReference type="PROSITE" id="PS00108">
    <property type="entry name" value="PROTEIN_KINASE_ST"/>
    <property type="match status" value="1"/>
</dbReference>
<keyword evidence="17" id="KW-0325">Glycoprotein</keyword>
<keyword evidence="15 21" id="KW-0472">Membrane</keyword>
<evidence type="ECO:0000256" key="3">
    <source>
        <dbReference type="ARBA" id="ARBA00022475"/>
    </source>
</evidence>
<dbReference type="Gene3D" id="3.30.200.20">
    <property type="entry name" value="Phosphorylase Kinase, domain 1"/>
    <property type="match status" value="1"/>
</dbReference>
<dbReference type="InterPro" id="IPR032675">
    <property type="entry name" value="LRR_dom_sf"/>
</dbReference>
<reference evidence="23 24" key="1">
    <citation type="journal article" date="2014" name="Am. J. Bot.">
        <title>Genome assembly and annotation for red clover (Trifolium pratense; Fabaceae).</title>
        <authorList>
            <person name="Istvanek J."/>
            <person name="Jaros M."/>
            <person name="Krenek A."/>
            <person name="Repkova J."/>
        </authorList>
    </citation>
    <scope>NUCLEOTIDE SEQUENCE [LARGE SCALE GENOMIC DNA]</scope>
    <source>
        <strain evidence="24">cv. Tatra</strain>
        <tissue evidence="23">Young leaves</tissue>
    </source>
</reference>
<evidence type="ECO:0000313" key="23">
    <source>
        <dbReference type="EMBL" id="PNX95194.1"/>
    </source>
</evidence>
<dbReference type="InterPro" id="IPR000719">
    <property type="entry name" value="Prot_kinase_dom"/>
</dbReference>
<keyword evidence="3" id="KW-1003">Cell membrane</keyword>
<dbReference type="InterPro" id="IPR001611">
    <property type="entry name" value="Leu-rich_rpt"/>
</dbReference>
<dbReference type="AlphaFoldDB" id="A0A2K3MWT3"/>
<dbReference type="SUPFAM" id="SSF56112">
    <property type="entry name" value="Protein kinase-like (PK-like)"/>
    <property type="match status" value="1"/>
</dbReference>
<evidence type="ECO:0000256" key="18">
    <source>
        <dbReference type="ARBA" id="ARBA00047899"/>
    </source>
</evidence>
<keyword evidence="6" id="KW-0433">Leucine-rich repeat</keyword>
<reference evidence="23 24" key="2">
    <citation type="journal article" date="2017" name="Front. Plant Sci.">
        <title>Gene Classification and Mining of Molecular Markers Useful in Red Clover (Trifolium pratense) Breeding.</title>
        <authorList>
            <person name="Istvanek J."/>
            <person name="Dluhosova J."/>
            <person name="Dluhos P."/>
            <person name="Patkova L."/>
            <person name="Nedelnik J."/>
            <person name="Repkova J."/>
        </authorList>
    </citation>
    <scope>NUCLEOTIDE SEQUENCE [LARGE SCALE GENOMIC DNA]</scope>
    <source>
        <strain evidence="24">cv. Tatra</strain>
        <tissue evidence="23">Young leaves</tissue>
    </source>
</reference>
<dbReference type="FunFam" id="1.10.510.10:FF:000358">
    <property type="entry name" value="Putative leucine-rich repeat receptor-like serine/threonine-protein kinase"/>
    <property type="match status" value="1"/>
</dbReference>
<evidence type="ECO:0000256" key="9">
    <source>
        <dbReference type="ARBA" id="ARBA00022729"/>
    </source>
</evidence>
<dbReference type="FunFam" id="3.30.200.20:FF:000661">
    <property type="entry name" value="Serine-threonine protein kinase plant-type"/>
    <property type="match status" value="1"/>
</dbReference>
<dbReference type="GO" id="GO:0005524">
    <property type="term" value="F:ATP binding"/>
    <property type="evidence" value="ECO:0007669"/>
    <property type="project" value="UniProtKB-UniRule"/>
</dbReference>
<evidence type="ECO:0000256" key="6">
    <source>
        <dbReference type="ARBA" id="ARBA00022614"/>
    </source>
</evidence>
<evidence type="ECO:0000256" key="21">
    <source>
        <dbReference type="SAM" id="Phobius"/>
    </source>
</evidence>
<evidence type="ECO:0000256" key="1">
    <source>
        <dbReference type="ARBA" id="ARBA00004162"/>
    </source>
</evidence>
<dbReference type="Gene3D" id="1.10.510.10">
    <property type="entry name" value="Transferase(Phosphotransferase) domain 1"/>
    <property type="match status" value="1"/>
</dbReference>
<evidence type="ECO:0000256" key="12">
    <source>
        <dbReference type="ARBA" id="ARBA00022777"/>
    </source>
</evidence>
<dbReference type="Pfam" id="PF00069">
    <property type="entry name" value="Pkinase"/>
    <property type="match status" value="1"/>
</dbReference>
<keyword evidence="12 23" id="KW-0418">Kinase</keyword>
<evidence type="ECO:0000256" key="5">
    <source>
        <dbReference type="ARBA" id="ARBA00022553"/>
    </source>
</evidence>
<feature type="binding site" evidence="20">
    <location>
        <position position="704"/>
    </location>
    <ligand>
        <name>ATP</name>
        <dbReference type="ChEBI" id="CHEBI:30616"/>
    </ligand>
</feature>
<accession>A0A2K3MWT3</accession>
<dbReference type="SMART" id="SM00220">
    <property type="entry name" value="S_TKc"/>
    <property type="match status" value="1"/>
</dbReference>
<evidence type="ECO:0000256" key="4">
    <source>
        <dbReference type="ARBA" id="ARBA00022527"/>
    </source>
</evidence>
<keyword evidence="7" id="KW-0808">Transferase</keyword>
<dbReference type="InterPro" id="IPR003591">
    <property type="entry name" value="Leu-rich_rpt_typical-subtyp"/>
</dbReference>
<dbReference type="SUPFAM" id="SSF52047">
    <property type="entry name" value="RNI-like"/>
    <property type="match status" value="2"/>
</dbReference>
<keyword evidence="10" id="KW-0677">Repeat</keyword>
<comment type="subcellular location">
    <subcellularLocation>
        <location evidence="1">Cell membrane</location>
        <topology evidence="1">Single-pass membrane protein</topology>
    </subcellularLocation>
</comment>
<evidence type="ECO:0000256" key="19">
    <source>
        <dbReference type="ARBA" id="ARBA00048679"/>
    </source>
</evidence>
<dbReference type="InterPro" id="IPR050647">
    <property type="entry name" value="Plant_LRR-RLKs"/>
</dbReference>
<dbReference type="SMART" id="SM00369">
    <property type="entry name" value="LRR_TYP"/>
    <property type="match status" value="13"/>
</dbReference>
<evidence type="ECO:0000256" key="20">
    <source>
        <dbReference type="PROSITE-ProRule" id="PRU10141"/>
    </source>
</evidence>
<keyword evidence="14 21" id="KW-1133">Transmembrane helix</keyword>
<dbReference type="PANTHER" id="PTHR48056">
    <property type="entry name" value="LRR RECEPTOR-LIKE SERINE/THREONINE-PROTEIN KINASE-RELATED"/>
    <property type="match status" value="1"/>
</dbReference>
<dbReference type="FunFam" id="3.80.10.10:FF:000041">
    <property type="entry name" value="LRR receptor-like serine/threonine-protein kinase ERECTA"/>
    <property type="match status" value="2"/>
</dbReference>
<dbReference type="GO" id="GO:0005886">
    <property type="term" value="C:plasma membrane"/>
    <property type="evidence" value="ECO:0007669"/>
    <property type="project" value="UniProtKB-SubCell"/>
</dbReference>
<dbReference type="EMBL" id="ASHM01013214">
    <property type="protein sequence ID" value="PNX95194.1"/>
    <property type="molecule type" value="Genomic_DNA"/>
</dbReference>
<evidence type="ECO:0000256" key="8">
    <source>
        <dbReference type="ARBA" id="ARBA00022692"/>
    </source>
</evidence>
<keyword evidence="13 20" id="KW-0067">ATP-binding</keyword>
<dbReference type="PROSITE" id="PS00107">
    <property type="entry name" value="PROTEIN_KINASE_ATP"/>
    <property type="match status" value="1"/>
</dbReference>
<evidence type="ECO:0000256" key="7">
    <source>
        <dbReference type="ARBA" id="ARBA00022679"/>
    </source>
</evidence>
<gene>
    <name evidence="23" type="ORF">L195_g018378</name>
</gene>
<keyword evidence="16 23" id="KW-0675">Receptor</keyword>
<dbReference type="Pfam" id="PF00560">
    <property type="entry name" value="LRR_1"/>
    <property type="match status" value="1"/>
</dbReference>
<dbReference type="Pfam" id="PF23598">
    <property type="entry name" value="LRR_14"/>
    <property type="match status" value="1"/>
</dbReference>
<dbReference type="FunFam" id="3.80.10.10:FF:000095">
    <property type="entry name" value="LRR receptor-like serine/threonine-protein kinase GSO1"/>
    <property type="match status" value="1"/>
</dbReference>
<evidence type="ECO:0000256" key="17">
    <source>
        <dbReference type="ARBA" id="ARBA00023180"/>
    </source>
</evidence>
<dbReference type="InterPro" id="IPR055414">
    <property type="entry name" value="LRR_R13L4/SHOC2-like"/>
</dbReference>
<dbReference type="InterPro" id="IPR008271">
    <property type="entry name" value="Ser/Thr_kinase_AS"/>
</dbReference>
<evidence type="ECO:0000256" key="16">
    <source>
        <dbReference type="ARBA" id="ARBA00023170"/>
    </source>
</evidence>
<keyword evidence="11 20" id="KW-0547">Nucleotide-binding</keyword>
<evidence type="ECO:0000256" key="2">
    <source>
        <dbReference type="ARBA" id="ARBA00012513"/>
    </source>
</evidence>
<protein>
    <recommendedName>
        <fullName evidence="2">non-specific serine/threonine protein kinase</fullName>
        <ecNumber evidence="2">2.7.11.1</ecNumber>
    </recommendedName>
</protein>
<dbReference type="Gene3D" id="3.80.10.10">
    <property type="entry name" value="Ribonuclease Inhibitor"/>
    <property type="match status" value="3"/>
</dbReference>
<comment type="caution">
    <text evidence="23">The sequence shown here is derived from an EMBL/GenBank/DDBJ whole genome shotgun (WGS) entry which is preliminary data.</text>
</comment>
<comment type="catalytic activity">
    <reaction evidence="18">
        <text>L-threonyl-[protein] + ATP = O-phospho-L-threonyl-[protein] + ADP + H(+)</text>
        <dbReference type="Rhea" id="RHEA:46608"/>
        <dbReference type="Rhea" id="RHEA-COMP:11060"/>
        <dbReference type="Rhea" id="RHEA-COMP:11605"/>
        <dbReference type="ChEBI" id="CHEBI:15378"/>
        <dbReference type="ChEBI" id="CHEBI:30013"/>
        <dbReference type="ChEBI" id="CHEBI:30616"/>
        <dbReference type="ChEBI" id="CHEBI:61977"/>
        <dbReference type="ChEBI" id="CHEBI:456216"/>
        <dbReference type="EC" id="2.7.11.1"/>
    </reaction>
</comment>
<dbReference type="InterPro" id="IPR011009">
    <property type="entry name" value="Kinase-like_dom_sf"/>
</dbReference>
<dbReference type="EC" id="2.7.11.1" evidence="2"/>
<dbReference type="STRING" id="57577.A0A2K3MWT3"/>
<feature type="domain" description="Protein kinase" evidence="22">
    <location>
        <begin position="676"/>
        <end position="948"/>
    </location>
</feature>
<keyword evidence="8 21" id="KW-0812">Transmembrane</keyword>
<evidence type="ECO:0000259" key="22">
    <source>
        <dbReference type="PROSITE" id="PS50011"/>
    </source>
</evidence>
<dbReference type="Pfam" id="PF13855">
    <property type="entry name" value="LRR_8"/>
    <property type="match status" value="2"/>
</dbReference>
<dbReference type="PROSITE" id="PS50011">
    <property type="entry name" value="PROTEIN_KINASE_DOM"/>
    <property type="match status" value="1"/>
</dbReference>
<evidence type="ECO:0000313" key="24">
    <source>
        <dbReference type="Proteomes" id="UP000236291"/>
    </source>
</evidence>
<proteinExistence type="predicted"/>
<name>A0A2K3MWT3_TRIPR</name>
<organism evidence="23 24">
    <name type="scientific">Trifolium pratense</name>
    <name type="common">Red clover</name>
    <dbReference type="NCBI Taxonomy" id="57577"/>
    <lineage>
        <taxon>Eukaryota</taxon>
        <taxon>Viridiplantae</taxon>
        <taxon>Streptophyta</taxon>
        <taxon>Embryophyta</taxon>
        <taxon>Tracheophyta</taxon>
        <taxon>Spermatophyta</taxon>
        <taxon>Magnoliopsida</taxon>
        <taxon>eudicotyledons</taxon>
        <taxon>Gunneridae</taxon>
        <taxon>Pentapetalae</taxon>
        <taxon>rosids</taxon>
        <taxon>fabids</taxon>
        <taxon>Fabales</taxon>
        <taxon>Fabaceae</taxon>
        <taxon>Papilionoideae</taxon>
        <taxon>50 kb inversion clade</taxon>
        <taxon>NPAAA clade</taxon>
        <taxon>Hologalegina</taxon>
        <taxon>IRL clade</taxon>
        <taxon>Trifolieae</taxon>
        <taxon>Trifolium</taxon>
    </lineage>
</organism>